<keyword evidence="2" id="KW-1185">Reference proteome</keyword>
<sequence length="99" mass="10934">MAAATAKQIVDAAVPPSASEDSSLSELVAYAKIVLRSIPQHYEEGKGMSFDGSWLSYRMFGSMEEGRKHMYFDFYRLRGLPGTVEKIKPDGLIACLNQA</sequence>
<evidence type="ECO:0000313" key="1">
    <source>
        <dbReference type="EMBL" id="KAL1499594.1"/>
    </source>
</evidence>
<protein>
    <submittedName>
        <fullName evidence="1">Uncharacterized protein</fullName>
    </submittedName>
</protein>
<dbReference type="Proteomes" id="UP001515480">
    <property type="component" value="Unassembled WGS sequence"/>
</dbReference>
<comment type="caution">
    <text evidence="1">The sequence shown here is derived from an EMBL/GenBank/DDBJ whole genome shotgun (WGS) entry which is preliminary data.</text>
</comment>
<organism evidence="1 2">
    <name type="scientific">Prymnesium parvum</name>
    <name type="common">Toxic golden alga</name>
    <dbReference type="NCBI Taxonomy" id="97485"/>
    <lineage>
        <taxon>Eukaryota</taxon>
        <taxon>Haptista</taxon>
        <taxon>Haptophyta</taxon>
        <taxon>Prymnesiophyceae</taxon>
        <taxon>Prymnesiales</taxon>
        <taxon>Prymnesiaceae</taxon>
        <taxon>Prymnesium</taxon>
    </lineage>
</organism>
<gene>
    <name evidence="1" type="ORF">AB1Y20_011793</name>
</gene>
<dbReference type="EMBL" id="JBGBPQ010000025">
    <property type="protein sequence ID" value="KAL1499594.1"/>
    <property type="molecule type" value="Genomic_DNA"/>
</dbReference>
<evidence type="ECO:0000313" key="2">
    <source>
        <dbReference type="Proteomes" id="UP001515480"/>
    </source>
</evidence>
<name>A0AB34IHJ5_PRYPA</name>
<reference evidence="1 2" key="1">
    <citation type="journal article" date="2024" name="Science">
        <title>Giant polyketide synthase enzymes in the biosynthesis of giant marine polyether toxins.</title>
        <authorList>
            <person name="Fallon T.R."/>
            <person name="Shende V.V."/>
            <person name="Wierzbicki I.H."/>
            <person name="Pendleton A.L."/>
            <person name="Watervoot N.F."/>
            <person name="Auber R.P."/>
            <person name="Gonzalez D.J."/>
            <person name="Wisecaver J.H."/>
            <person name="Moore B.S."/>
        </authorList>
    </citation>
    <scope>NUCLEOTIDE SEQUENCE [LARGE SCALE GENOMIC DNA]</scope>
    <source>
        <strain evidence="1 2">12B1</strain>
    </source>
</reference>
<proteinExistence type="predicted"/>
<dbReference type="AlphaFoldDB" id="A0AB34IHJ5"/>
<accession>A0AB34IHJ5</accession>